<evidence type="ECO:0000259" key="1">
    <source>
        <dbReference type="Pfam" id="PF00144"/>
    </source>
</evidence>
<reference evidence="2 3" key="1">
    <citation type="submission" date="2023-07" db="EMBL/GenBank/DDBJ databases">
        <title>Genomic Encyclopedia of Type Strains, Phase IV (KMG-IV): sequencing the most valuable type-strain genomes for metagenomic binning, comparative biology and taxonomic classification.</title>
        <authorList>
            <person name="Goeker M."/>
        </authorList>
    </citation>
    <scope>NUCLEOTIDE SEQUENCE [LARGE SCALE GENOMIC DNA]</scope>
    <source>
        <strain evidence="2 3">DSM 19619</strain>
    </source>
</reference>
<keyword evidence="3" id="KW-1185">Reference proteome</keyword>
<gene>
    <name evidence="2" type="ORF">QO011_003838</name>
</gene>
<dbReference type="Proteomes" id="UP001242480">
    <property type="component" value="Unassembled WGS sequence"/>
</dbReference>
<accession>A0ABU0JC14</accession>
<evidence type="ECO:0000313" key="3">
    <source>
        <dbReference type="Proteomes" id="UP001242480"/>
    </source>
</evidence>
<dbReference type="InterPro" id="IPR012338">
    <property type="entry name" value="Beta-lactam/transpept-like"/>
</dbReference>
<name>A0ABU0JC14_9HYPH</name>
<dbReference type="PANTHER" id="PTHR43283">
    <property type="entry name" value="BETA-LACTAMASE-RELATED"/>
    <property type="match status" value="1"/>
</dbReference>
<dbReference type="PANTHER" id="PTHR43283:SF14">
    <property type="entry name" value="BLL8153 PROTEIN"/>
    <property type="match status" value="1"/>
</dbReference>
<dbReference type="Pfam" id="PF00144">
    <property type="entry name" value="Beta-lactamase"/>
    <property type="match status" value="1"/>
</dbReference>
<proteinExistence type="predicted"/>
<protein>
    <submittedName>
        <fullName evidence="2">CubicO group peptidase (Beta-lactamase class C family)</fullName>
    </submittedName>
</protein>
<dbReference type="SUPFAM" id="SSF56601">
    <property type="entry name" value="beta-lactamase/transpeptidase-like"/>
    <property type="match status" value="1"/>
</dbReference>
<comment type="caution">
    <text evidence="2">The sequence shown here is derived from an EMBL/GenBank/DDBJ whole genome shotgun (WGS) entry which is preliminary data.</text>
</comment>
<organism evidence="2 3">
    <name type="scientific">Labrys wisconsinensis</name>
    <dbReference type="NCBI Taxonomy" id="425677"/>
    <lineage>
        <taxon>Bacteria</taxon>
        <taxon>Pseudomonadati</taxon>
        <taxon>Pseudomonadota</taxon>
        <taxon>Alphaproteobacteria</taxon>
        <taxon>Hyphomicrobiales</taxon>
        <taxon>Xanthobacteraceae</taxon>
        <taxon>Labrys</taxon>
    </lineage>
</organism>
<feature type="domain" description="Beta-lactamase-related" evidence="1">
    <location>
        <begin position="73"/>
        <end position="368"/>
    </location>
</feature>
<dbReference type="InterPro" id="IPR001466">
    <property type="entry name" value="Beta-lactam-related"/>
</dbReference>
<dbReference type="Gene3D" id="3.40.710.10">
    <property type="entry name" value="DD-peptidase/beta-lactamase superfamily"/>
    <property type="match status" value="1"/>
</dbReference>
<dbReference type="InterPro" id="IPR050789">
    <property type="entry name" value="Diverse_Enzym_Activities"/>
</dbReference>
<evidence type="ECO:0000313" key="2">
    <source>
        <dbReference type="EMBL" id="MDQ0470819.1"/>
    </source>
</evidence>
<dbReference type="RefSeq" id="WP_307275091.1">
    <property type="nucleotide sequence ID" value="NZ_JAUSVX010000007.1"/>
</dbReference>
<dbReference type="EMBL" id="JAUSVX010000007">
    <property type="protein sequence ID" value="MDQ0470819.1"/>
    <property type="molecule type" value="Genomic_DNA"/>
</dbReference>
<sequence length="408" mass="44900">MLTETVTGEPVEPFLRRHLAGDFLLWSPNIQAEGFLNWDRIWATRTIARGTPRPLPQARAPLDLTFESHGATRTIDELMRREFVSGLLVVKDGEIRLERYAMGLDPRRCWQSSSMVKSLAAILVGAAVQDGAIGNIGQPIIDYLPELAGSAYEGVTIRNLLHMASGVAWVENTDDLTTDVAEHYIKVIAARRPNYIVDYLRTRPRANPPGTQFYYNTGDTFLLSHILSRATGMTVSDYCSDKVWKPMGCEQDGFFILDSDDGHEVVGSCCGASLRDYARWGLLMLSDGVIDGRRLLPEGWVKASTSPTAPNFAFDFGGERGVAGGADSAFTGYGYLWWTREGGDYQALGSYGQWIYVSPAHNAVAAILGAVPRHVYMTPEDRALHGNSSHCGSEMRLDFIKAALQALA</sequence>